<dbReference type="Gene3D" id="3.40.50.2300">
    <property type="match status" value="1"/>
</dbReference>
<dbReference type="GO" id="GO:0006402">
    <property type="term" value="P:mRNA catabolic process"/>
    <property type="evidence" value="ECO:0007669"/>
    <property type="project" value="InterPro"/>
</dbReference>
<dbReference type="GO" id="GO:0048027">
    <property type="term" value="F:mRNA 5'-UTR binding"/>
    <property type="evidence" value="ECO:0007669"/>
    <property type="project" value="UniProtKB-UniRule"/>
</dbReference>
<dbReference type="InterPro" id="IPR001789">
    <property type="entry name" value="Sig_transdc_resp-reg_receiver"/>
</dbReference>
<keyword evidence="3" id="KW-1005">Bacterial flagellum biogenesis</keyword>
<dbReference type="InterPro" id="IPR036107">
    <property type="entry name" value="CsrA_sf"/>
</dbReference>
<dbReference type="RefSeq" id="WP_146431088.1">
    <property type="nucleotide sequence ID" value="NZ_SJPF01000002.1"/>
</dbReference>
<keyword evidence="7" id="KW-1185">Reference proteome</keyword>
<comment type="subunit">
    <text evidence="3">Homodimer; the beta-strands of each monomer intercalate to form a hydrophobic core, while the alpha-helices form wings that extend away from the core.</text>
</comment>
<name>A0A5C5V9U2_9BACT</name>
<dbReference type="Proteomes" id="UP000318878">
    <property type="component" value="Unassembled WGS sequence"/>
</dbReference>
<dbReference type="InterPro" id="IPR011006">
    <property type="entry name" value="CheY-like_superfamily"/>
</dbReference>
<dbReference type="OrthoDB" id="292005at2"/>
<keyword evidence="3" id="KW-0694">RNA-binding</keyword>
<keyword evidence="3" id="KW-0678">Repressor</keyword>
<dbReference type="GO" id="GO:0000160">
    <property type="term" value="P:phosphorelay signal transduction system"/>
    <property type="evidence" value="ECO:0007669"/>
    <property type="project" value="UniProtKB-KW"/>
</dbReference>
<evidence type="ECO:0000256" key="2">
    <source>
        <dbReference type="ARBA" id="ARBA00023012"/>
    </source>
</evidence>
<dbReference type="GO" id="GO:0006109">
    <property type="term" value="P:regulation of carbohydrate metabolic process"/>
    <property type="evidence" value="ECO:0007669"/>
    <property type="project" value="InterPro"/>
</dbReference>
<dbReference type="PANTHER" id="PTHR44591">
    <property type="entry name" value="STRESS RESPONSE REGULATOR PROTEIN 1"/>
    <property type="match status" value="1"/>
</dbReference>
<dbReference type="SMART" id="SM00448">
    <property type="entry name" value="REC"/>
    <property type="match status" value="1"/>
</dbReference>
<dbReference type="GO" id="GO:1902208">
    <property type="term" value="P:regulation of bacterial-type flagellum assembly"/>
    <property type="evidence" value="ECO:0007669"/>
    <property type="project" value="UniProtKB-UniRule"/>
</dbReference>
<evidence type="ECO:0000256" key="3">
    <source>
        <dbReference type="HAMAP-Rule" id="MF_00167"/>
    </source>
</evidence>
<dbReference type="EMBL" id="SJPF01000002">
    <property type="protein sequence ID" value="TWT34657.1"/>
    <property type="molecule type" value="Genomic_DNA"/>
</dbReference>
<dbReference type="HAMAP" id="MF_00167">
    <property type="entry name" value="CsrA"/>
    <property type="match status" value="1"/>
</dbReference>
<comment type="caution">
    <text evidence="6">The sequence shown here is derived from an EMBL/GenBank/DDBJ whole genome shotgun (WGS) entry which is preliminary data.</text>
</comment>
<evidence type="ECO:0000259" key="5">
    <source>
        <dbReference type="PROSITE" id="PS50110"/>
    </source>
</evidence>
<proteinExistence type="inferred from homology"/>
<keyword evidence="2" id="KW-0902">Two-component regulatory system</keyword>
<dbReference type="GO" id="GO:0044781">
    <property type="term" value="P:bacterial-type flagellum organization"/>
    <property type="evidence" value="ECO:0007669"/>
    <property type="project" value="UniProtKB-KW"/>
</dbReference>
<dbReference type="Gene3D" id="2.60.40.4380">
    <property type="entry name" value="Translational regulator CsrA"/>
    <property type="match status" value="1"/>
</dbReference>
<dbReference type="GO" id="GO:0045947">
    <property type="term" value="P:negative regulation of translational initiation"/>
    <property type="evidence" value="ECO:0007669"/>
    <property type="project" value="UniProtKB-UniRule"/>
</dbReference>
<dbReference type="Pfam" id="PF00072">
    <property type="entry name" value="Response_reg"/>
    <property type="match status" value="1"/>
</dbReference>
<comment type="subcellular location">
    <subcellularLocation>
        <location evidence="3">Cytoplasm</location>
    </subcellularLocation>
</comment>
<evidence type="ECO:0000256" key="4">
    <source>
        <dbReference type="PROSITE-ProRule" id="PRU00169"/>
    </source>
</evidence>
<organism evidence="6 7">
    <name type="scientific">Blastopirellula retiformator</name>
    <dbReference type="NCBI Taxonomy" id="2527970"/>
    <lineage>
        <taxon>Bacteria</taxon>
        <taxon>Pseudomonadati</taxon>
        <taxon>Planctomycetota</taxon>
        <taxon>Planctomycetia</taxon>
        <taxon>Pirellulales</taxon>
        <taxon>Pirellulaceae</taxon>
        <taxon>Blastopirellula</taxon>
    </lineage>
</organism>
<dbReference type="Pfam" id="PF02599">
    <property type="entry name" value="CsrA"/>
    <property type="match status" value="1"/>
</dbReference>
<evidence type="ECO:0000313" key="7">
    <source>
        <dbReference type="Proteomes" id="UP000318878"/>
    </source>
</evidence>
<comment type="similarity">
    <text evidence="3">Belongs to the CsrA/RsmA family.</text>
</comment>
<dbReference type="InterPro" id="IPR003751">
    <property type="entry name" value="CsrA"/>
</dbReference>
<evidence type="ECO:0000313" key="6">
    <source>
        <dbReference type="EMBL" id="TWT34657.1"/>
    </source>
</evidence>
<dbReference type="SUPFAM" id="SSF52172">
    <property type="entry name" value="CheY-like"/>
    <property type="match status" value="1"/>
</dbReference>
<dbReference type="PROSITE" id="PS50110">
    <property type="entry name" value="RESPONSE_REGULATORY"/>
    <property type="match status" value="1"/>
</dbReference>
<dbReference type="PANTHER" id="PTHR44591:SF14">
    <property type="entry name" value="PROTEIN PILG"/>
    <property type="match status" value="1"/>
</dbReference>
<dbReference type="GO" id="GO:0005737">
    <property type="term" value="C:cytoplasm"/>
    <property type="evidence" value="ECO:0007669"/>
    <property type="project" value="UniProtKB-SubCell"/>
</dbReference>
<feature type="domain" description="Response regulatory" evidence="5">
    <location>
        <begin position="129"/>
        <end position="246"/>
    </location>
</feature>
<gene>
    <name evidence="6" type="primary">pleD_3</name>
    <name evidence="3" type="synonym">csrA</name>
    <name evidence="6" type="ORF">Enr8_20700</name>
</gene>
<keyword evidence="1 4" id="KW-0597">Phosphoprotein</keyword>
<feature type="modified residue" description="4-aspartylphosphate" evidence="4">
    <location>
        <position position="179"/>
    </location>
</feature>
<accession>A0A5C5V9U2</accession>
<dbReference type="CDD" id="cd00156">
    <property type="entry name" value="REC"/>
    <property type="match status" value="1"/>
</dbReference>
<dbReference type="SUPFAM" id="SSF117130">
    <property type="entry name" value="CsrA-like"/>
    <property type="match status" value="1"/>
</dbReference>
<keyword evidence="3" id="KW-0963">Cytoplasm</keyword>
<sequence>MLVLSRNSSESIEFSNLGITIKVLQLSKSKVRLGIDAPPEVHVRRKELPPSEFSGLAVNRDKLGLSPISDHLHRAIQSLEQVQKAAEITDSGHVLALLTRIIRDLDALDRQVKQWSPPEQDASGAVIRRALVVDDNVNEARLLASFLSLKQFEVATVNNGADAIRYLAQNTMPDVILLDMNMPKFNGGWTVREIRRNAKYEHLKVFAVSGIHPTEYGVELGPQGCDRWFQKPINPSNLVEEIIEGSGCHRESVLN</sequence>
<evidence type="ECO:0000256" key="1">
    <source>
        <dbReference type="ARBA" id="ARBA00022553"/>
    </source>
</evidence>
<dbReference type="InterPro" id="IPR050595">
    <property type="entry name" value="Bact_response_regulator"/>
</dbReference>
<reference evidence="6 7" key="1">
    <citation type="submission" date="2019-02" db="EMBL/GenBank/DDBJ databases">
        <title>Deep-cultivation of Planctomycetes and their phenomic and genomic characterization uncovers novel biology.</title>
        <authorList>
            <person name="Wiegand S."/>
            <person name="Jogler M."/>
            <person name="Boedeker C."/>
            <person name="Pinto D."/>
            <person name="Vollmers J."/>
            <person name="Rivas-Marin E."/>
            <person name="Kohn T."/>
            <person name="Peeters S.H."/>
            <person name="Heuer A."/>
            <person name="Rast P."/>
            <person name="Oberbeckmann S."/>
            <person name="Bunk B."/>
            <person name="Jeske O."/>
            <person name="Meyerdierks A."/>
            <person name="Storesund J.E."/>
            <person name="Kallscheuer N."/>
            <person name="Luecker S."/>
            <person name="Lage O.M."/>
            <person name="Pohl T."/>
            <person name="Merkel B.J."/>
            <person name="Hornburger P."/>
            <person name="Mueller R.-W."/>
            <person name="Bruemmer F."/>
            <person name="Labrenz M."/>
            <person name="Spormann A.M."/>
            <person name="Op Den Camp H."/>
            <person name="Overmann J."/>
            <person name="Amann R."/>
            <person name="Jetten M.S.M."/>
            <person name="Mascher T."/>
            <person name="Medema M.H."/>
            <person name="Devos D.P."/>
            <person name="Kaster A.-K."/>
            <person name="Ovreas L."/>
            <person name="Rohde M."/>
            <person name="Galperin M.Y."/>
            <person name="Jogler C."/>
        </authorList>
    </citation>
    <scope>NUCLEOTIDE SEQUENCE [LARGE SCALE GENOMIC DNA]</scope>
    <source>
        <strain evidence="6 7">Enr8</strain>
    </source>
</reference>
<dbReference type="AlphaFoldDB" id="A0A5C5V9U2"/>
<comment type="function">
    <text evidence="3">A translational regulator that binds mRNA to regulate translation initiation and/or mRNA stability. Usually binds in the 5'-UTR at or near the Shine-Dalgarno sequence preventing ribosome-binding, thus repressing translation. Its main target seems to be the major flagellin gene, while its function is anatagonized by FliW.</text>
</comment>
<keyword evidence="3" id="KW-0810">Translation regulation</keyword>
<protein>
    <recommendedName>
        <fullName evidence="3">Translational regulator CsrA</fullName>
    </recommendedName>
</protein>